<keyword evidence="3" id="KW-1185">Reference proteome</keyword>
<name>A0A1Y1ZLK7_9PLEO</name>
<organism evidence="2 3">
    <name type="scientific">Clohesyomyces aquaticus</name>
    <dbReference type="NCBI Taxonomy" id="1231657"/>
    <lineage>
        <taxon>Eukaryota</taxon>
        <taxon>Fungi</taxon>
        <taxon>Dikarya</taxon>
        <taxon>Ascomycota</taxon>
        <taxon>Pezizomycotina</taxon>
        <taxon>Dothideomycetes</taxon>
        <taxon>Pleosporomycetidae</taxon>
        <taxon>Pleosporales</taxon>
        <taxon>Lindgomycetaceae</taxon>
        <taxon>Clohesyomyces</taxon>
    </lineage>
</organism>
<dbReference type="PANTHER" id="PTHR24148:SF80">
    <property type="entry name" value="HETEROKARYON INCOMPATIBILITY DOMAIN-CONTAINING PROTEIN"/>
    <property type="match status" value="1"/>
</dbReference>
<comment type="caution">
    <text evidence="2">The sequence shown here is derived from an EMBL/GenBank/DDBJ whole genome shotgun (WGS) entry which is preliminary data.</text>
</comment>
<dbReference type="AlphaFoldDB" id="A0A1Y1ZLK7"/>
<evidence type="ECO:0000313" key="2">
    <source>
        <dbReference type="EMBL" id="ORY11122.1"/>
    </source>
</evidence>
<reference evidence="2 3" key="1">
    <citation type="submission" date="2016-07" db="EMBL/GenBank/DDBJ databases">
        <title>Pervasive Adenine N6-methylation of Active Genes in Fungi.</title>
        <authorList>
            <consortium name="DOE Joint Genome Institute"/>
            <person name="Mondo S.J."/>
            <person name="Dannebaum R.O."/>
            <person name="Kuo R.C."/>
            <person name="Labutti K."/>
            <person name="Haridas S."/>
            <person name="Kuo A."/>
            <person name="Salamov A."/>
            <person name="Ahrendt S.R."/>
            <person name="Lipzen A."/>
            <person name="Sullivan W."/>
            <person name="Andreopoulos W.B."/>
            <person name="Clum A."/>
            <person name="Lindquist E."/>
            <person name="Daum C."/>
            <person name="Ramamoorthy G.K."/>
            <person name="Gryganskyi A."/>
            <person name="Culley D."/>
            <person name="Magnuson J.K."/>
            <person name="James T.Y."/>
            <person name="O'Malley M.A."/>
            <person name="Stajich J.E."/>
            <person name="Spatafora J.W."/>
            <person name="Visel A."/>
            <person name="Grigoriev I.V."/>
        </authorList>
    </citation>
    <scope>NUCLEOTIDE SEQUENCE [LARGE SCALE GENOMIC DNA]</scope>
    <source>
        <strain evidence="2 3">CBS 115471</strain>
    </source>
</reference>
<evidence type="ECO:0000259" key="1">
    <source>
        <dbReference type="Pfam" id="PF06985"/>
    </source>
</evidence>
<protein>
    <submittedName>
        <fullName evidence="2">Heterokaryon incompatibility protein-domain-containing protein</fullName>
    </submittedName>
</protein>
<dbReference type="InterPro" id="IPR052895">
    <property type="entry name" value="HetReg/Transcr_Mod"/>
</dbReference>
<dbReference type="EMBL" id="MCFA01000064">
    <property type="protein sequence ID" value="ORY11122.1"/>
    <property type="molecule type" value="Genomic_DNA"/>
</dbReference>
<accession>A0A1Y1ZLK7</accession>
<dbReference type="OrthoDB" id="2157530at2759"/>
<sequence>MELLSPVPRYKYRPLENSTTIRVLVLYAASDFSARLVADIVHVDRKDLLRPMNSQDYPECCRFYEAVSYCWGDPIFTCQLALENGTSFLQITPNVDAMLRRMRRPHKSKYLWIDALSLNQADDVEKSHQVQLMGEIYQQAKKVLFWMGEENGQPISALFNYLNFMAKEFPRWMDKSYNDWQAQFMEQYPGALHNYLSRPWFWRRWIVQEAILGVDSTILCGEHKMDWKVFRFAVQRILSIKDYLPEHSPHPTPFPQSSSQLVNADLLRAINQVIALGAAPSKILHRMMEFRAAECSDPRDRIFALFGVVNDIYEPSNPSPNLSNSLGIAFSVDYSKPWNVVYCEFAKACVEAGHGNEILSHAAHFGSLSHADSLRPSWKWRWARNSVRTTFRPVTDTDPLHPIYNIN</sequence>
<proteinExistence type="predicted"/>
<dbReference type="Pfam" id="PF06985">
    <property type="entry name" value="HET"/>
    <property type="match status" value="1"/>
</dbReference>
<dbReference type="STRING" id="1231657.A0A1Y1ZLK7"/>
<dbReference type="Proteomes" id="UP000193144">
    <property type="component" value="Unassembled WGS sequence"/>
</dbReference>
<evidence type="ECO:0000313" key="3">
    <source>
        <dbReference type="Proteomes" id="UP000193144"/>
    </source>
</evidence>
<dbReference type="InterPro" id="IPR010730">
    <property type="entry name" value="HET"/>
</dbReference>
<feature type="domain" description="Heterokaryon incompatibility" evidence="1">
    <location>
        <begin position="64"/>
        <end position="209"/>
    </location>
</feature>
<dbReference type="PANTHER" id="PTHR24148">
    <property type="entry name" value="ANKYRIN REPEAT DOMAIN-CONTAINING PROTEIN 39 HOMOLOG-RELATED"/>
    <property type="match status" value="1"/>
</dbReference>
<gene>
    <name evidence="2" type="ORF">BCR34DRAFT_601574</name>
</gene>